<organism evidence="9 10">
    <name type="scientific">Ruminococcus turbiniformis</name>
    <dbReference type="NCBI Taxonomy" id="2881258"/>
    <lineage>
        <taxon>Bacteria</taxon>
        <taxon>Bacillati</taxon>
        <taxon>Bacillota</taxon>
        <taxon>Clostridia</taxon>
        <taxon>Eubacteriales</taxon>
        <taxon>Oscillospiraceae</taxon>
        <taxon>Ruminococcus</taxon>
    </lineage>
</organism>
<dbReference type="CDD" id="cd06261">
    <property type="entry name" value="TM_PBP2"/>
    <property type="match status" value="1"/>
</dbReference>
<reference evidence="9 10" key="1">
    <citation type="submission" date="2021-10" db="EMBL/GenBank/DDBJ databases">
        <title>Anaerobic single-cell dispensing facilitates the cultivation of human gut bacteria.</title>
        <authorList>
            <person name="Afrizal A."/>
        </authorList>
    </citation>
    <scope>NUCLEOTIDE SEQUENCE [LARGE SCALE GENOMIC DNA]</scope>
    <source>
        <strain evidence="9 10">CLA-AA-H200</strain>
    </source>
</reference>
<dbReference type="Proteomes" id="UP001198151">
    <property type="component" value="Unassembled WGS sequence"/>
</dbReference>
<dbReference type="Pfam" id="PF00528">
    <property type="entry name" value="BPD_transp_1"/>
    <property type="match status" value="1"/>
</dbReference>
<evidence type="ECO:0000313" key="10">
    <source>
        <dbReference type="Proteomes" id="UP001198151"/>
    </source>
</evidence>
<dbReference type="EMBL" id="JAJEQX010000026">
    <property type="protein sequence ID" value="MCC2255376.1"/>
    <property type="molecule type" value="Genomic_DNA"/>
</dbReference>
<evidence type="ECO:0000259" key="8">
    <source>
        <dbReference type="PROSITE" id="PS50928"/>
    </source>
</evidence>
<dbReference type="InterPro" id="IPR000515">
    <property type="entry name" value="MetI-like"/>
</dbReference>
<feature type="transmembrane region" description="Helical" evidence="7">
    <location>
        <begin position="274"/>
        <end position="294"/>
    </location>
</feature>
<dbReference type="SUPFAM" id="SSF161098">
    <property type="entry name" value="MetI-like"/>
    <property type="match status" value="1"/>
</dbReference>
<dbReference type="InterPro" id="IPR035906">
    <property type="entry name" value="MetI-like_sf"/>
</dbReference>
<name>A0ABS8FZI4_9FIRM</name>
<comment type="subcellular location">
    <subcellularLocation>
        <location evidence="1 7">Cell membrane</location>
        <topology evidence="1 7">Multi-pass membrane protein</topology>
    </subcellularLocation>
</comment>
<feature type="transmembrane region" description="Helical" evidence="7">
    <location>
        <begin position="26"/>
        <end position="44"/>
    </location>
</feature>
<keyword evidence="10" id="KW-1185">Reference proteome</keyword>
<feature type="transmembrane region" description="Helical" evidence="7">
    <location>
        <begin position="120"/>
        <end position="141"/>
    </location>
</feature>
<dbReference type="PROSITE" id="PS50928">
    <property type="entry name" value="ABC_TM1"/>
    <property type="match status" value="1"/>
</dbReference>
<feature type="transmembrane region" description="Helical" evidence="7">
    <location>
        <begin position="87"/>
        <end position="108"/>
    </location>
</feature>
<keyword evidence="2 7" id="KW-0813">Transport</keyword>
<feature type="transmembrane region" description="Helical" evidence="7">
    <location>
        <begin position="214"/>
        <end position="232"/>
    </location>
</feature>
<evidence type="ECO:0000256" key="3">
    <source>
        <dbReference type="ARBA" id="ARBA00022475"/>
    </source>
</evidence>
<comment type="caution">
    <text evidence="9">The sequence shown here is derived from an EMBL/GenBank/DDBJ whole genome shotgun (WGS) entry which is preliminary data.</text>
</comment>
<evidence type="ECO:0000256" key="1">
    <source>
        <dbReference type="ARBA" id="ARBA00004651"/>
    </source>
</evidence>
<evidence type="ECO:0000256" key="2">
    <source>
        <dbReference type="ARBA" id="ARBA00022448"/>
    </source>
</evidence>
<sequence>MEKQASFTGRGRVKKKKRLSKRIEPFLYLAPALIFFVGFTYYPFAKTVFSSFFLVNSMGEIREFVGLENFISVLTNPAFLQSIKNTLIYVVMSSPIAIFIALLLAMIANRKTKLSPVYEMLYAITMAVSMSVAAMIFQLMYNPTIGILNYIFNTHFNWLNDKKIAMIALSLIAVWLNIGYNFLFLLSAVRGISSDLLESADIDGANFFQRTFKIIVPIISPTVFYLICNSLAKNMMMSGLVLILTQGAPQGSTETMISFMYKQSVNNLNYNDGYAAAIIAFIITSIAMAFSFSFEKKGVHYN</sequence>
<evidence type="ECO:0000256" key="5">
    <source>
        <dbReference type="ARBA" id="ARBA00022989"/>
    </source>
</evidence>
<keyword evidence="6 7" id="KW-0472">Membrane</keyword>
<feature type="transmembrane region" description="Helical" evidence="7">
    <location>
        <begin position="164"/>
        <end position="186"/>
    </location>
</feature>
<evidence type="ECO:0000313" key="9">
    <source>
        <dbReference type="EMBL" id="MCC2255376.1"/>
    </source>
</evidence>
<dbReference type="RefSeq" id="WP_227708449.1">
    <property type="nucleotide sequence ID" value="NZ_JAJEQX010000026.1"/>
</dbReference>
<dbReference type="PANTHER" id="PTHR30193:SF37">
    <property type="entry name" value="INNER MEMBRANE ABC TRANSPORTER PERMEASE PROTEIN YCJO"/>
    <property type="match status" value="1"/>
</dbReference>
<protein>
    <submittedName>
        <fullName evidence="9">Sugar ABC transporter permease</fullName>
    </submittedName>
</protein>
<feature type="domain" description="ABC transmembrane type-1" evidence="8">
    <location>
        <begin position="83"/>
        <end position="291"/>
    </location>
</feature>
<comment type="similarity">
    <text evidence="7">Belongs to the binding-protein-dependent transport system permease family.</text>
</comment>
<gene>
    <name evidence="9" type="ORF">LKD70_13285</name>
</gene>
<evidence type="ECO:0000256" key="7">
    <source>
        <dbReference type="RuleBase" id="RU363032"/>
    </source>
</evidence>
<accession>A0ABS8FZI4</accession>
<keyword evidence="4 7" id="KW-0812">Transmembrane</keyword>
<dbReference type="Gene3D" id="1.10.3720.10">
    <property type="entry name" value="MetI-like"/>
    <property type="match status" value="1"/>
</dbReference>
<evidence type="ECO:0000256" key="4">
    <source>
        <dbReference type="ARBA" id="ARBA00022692"/>
    </source>
</evidence>
<dbReference type="InterPro" id="IPR051393">
    <property type="entry name" value="ABC_transporter_permease"/>
</dbReference>
<evidence type="ECO:0000256" key="6">
    <source>
        <dbReference type="ARBA" id="ARBA00023136"/>
    </source>
</evidence>
<dbReference type="PANTHER" id="PTHR30193">
    <property type="entry name" value="ABC TRANSPORTER PERMEASE PROTEIN"/>
    <property type="match status" value="1"/>
</dbReference>
<proteinExistence type="inferred from homology"/>
<keyword evidence="3" id="KW-1003">Cell membrane</keyword>
<keyword evidence="5 7" id="KW-1133">Transmembrane helix</keyword>